<keyword evidence="2" id="KW-1185">Reference proteome</keyword>
<dbReference type="Proteomes" id="UP000019478">
    <property type="component" value="Unassembled WGS sequence"/>
</dbReference>
<name>W9Y4J9_9EURO</name>
<dbReference type="OrthoDB" id="4130649at2759"/>
<gene>
    <name evidence="1" type="ORF">A1O3_04378</name>
</gene>
<sequence length="266" mass="30148">MESQHHDAADARSRILFDYSNVVTMVAGKGHMKHYFTFDLSRLCQESTYFDDRLHGDYREACQRHINFGSINPHTVACMLYWFRGWDCPSCEADAHHIIDAYALGHRYVVPRFMRHLVQKMQKFLDDQGPDIADVDLGCIIHLCRVVGDECDLLDCIARHIVTGNGSPLSIRTLHNHASVKHLNDLGELEGAKVSELRAQLGLGNAQRTRPSLDLHTQRPSEFCMQHFPGQNTPTEVGIGAQDEDLSTREDNLDLDYDLSILGFDN</sequence>
<dbReference type="InterPro" id="IPR011333">
    <property type="entry name" value="SKP1/BTB/POZ_sf"/>
</dbReference>
<dbReference type="AlphaFoldDB" id="W9Y4J9"/>
<accession>W9Y4J9</accession>
<proteinExistence type="predicted"/>
<dbReference type="EMBL" id="AMGY01000003">
    <property type="protein sequence ID" value="EXJ87418.1"/>
    <property type="molecule type" value="Genomic_DNA"/>
</dbReference>
<dbReference type="GeneID" id="19168497"/>
<evidence type="ECO:0008006" key="3">
    <source>
        <dbReference type="Google" id="ProtNLM"/>
    </source>
</evidence>
<dbReference type="RefSeq" id="XP_007732697.1">
    <property type="nucleotide sequence ID" value="XM_007734507.1"/>
</dbReference>
<evidence type="ECO:0000313" key="1">
    <source>
        <dbReference type="EMBL" id="EXJ87418.1"/>
    </source>
</evidence>
<comment type="caution">
    <text evidence="1">The sequence shown here is derived from an EMBL/GenBank/DDBJ whole genome shotgun (WGS) entry which is preliminary data.</text>
</comment>
<organism evidence="1 2">
    <name type="scientific">Capronia epimyces CBS 606.96</name>
    <dbReference type="NCBI Taxonomy" id="1182542"/>
    <lineage>
        <taxon>Eukaryota</taxon>
        <taxon>Fungi</taxon>
        <taxon>Dikarya</taxon>
        <taxon>Ascomycota</taxon>
        <taxon>Pezizomycotina</taxon>
        <taxon>Eurotiomycetes</taxon>
        <taxon>Chaetothyriomycetidae</taxon>
        <taxon>Chaetothyriales</taxon>
        <taxon>Herpotrichiellaceae</taxon>
        <taxon>Capronia</taxon>
    </lineage>
</organism>
<reference evidence="1 2" key="1">
    <citation type="submission" date="2013-03" db="EMBL/GenBank/DDBJ databases">
        <title>The Genome Sequence of Capronia epimyces CBS 606.96.</title>
        <authorList>
            <consortium name="The Broad Institute Genomics Platform"/>
            <person name="Cuomo C."/>
            <person name="de Hoog S."/>
            <person name="Gorbushina A."/>
            <person name="Walker B."/>
            <person name="Young S.K."/>
            <person name="Zeng Q."/>
            <person name="Gargeya S."/>
            <person name="Fitzgerald M."/>
            <person name="Haas B."/>
            <person name="Abouelleil A."/>
            <person name="Allen A.W."/>
            <person name="Alvarado L."/>
            <person name="Arachchi H.M."/>
            <person name="Berlin A.M."/>
            <person name="Chapman S.B."/>
            <person name="Gainer-Dewar J."/>
            <person name="Goldberg J."/>
            <person name="Griggs A."/>
            <person name="Gujja S."/>
            <person name="Hansen M."/>
            <person name="Howarth C."/>
            <person name="Imamovic A."/>
            <person name="Ireland A."/>
            <person name="Larimer J."/>
            <person name="McCowan C."/>
            <person name="Murphy C."/>
            <person name="Pearson M."/>
            <person name="Poon T.W."/>
            <person name="Priest M."/>
            <person name="Roberts A."/>
            <person name="Saif S."/>
            <person name="Shea T."/>
            <person name="Sisk P."/>
            <person name="Sykes S."/>
            <person name="Wortman J."/>
            <person name="Nusbaum C."/>
            <person name="Birren B."/>
        </authorList>
    </citation>
    <scope>NUCLEOTIDE SEQUENCE [LARGE SCALE GENOMIC DNA]</scope>
    <source>
        <strain evidence="1 2">CBS 606.96</strain>
    </source>
</reference>
<evidence type="ECO:0000313" key="2">
    <source>
        <dbReference type="Proteomes" id="UP000019478"/>
    </source>
</evidence>
<dbReference type="HOGENOM" id="CLU_075101_0_0_1"/>
<dbReference type="Gene3D" id="3.30.710.10">
    <property type="entry name" value="Potassium Channel Kv1.1, Chain A"/>
    <property type="match status" value="1"/>
</dbReference>
<protein>
    <recommendedName>
        <fullName evidence="3">BTB domain-containing protein</fullName>
    </recommendedName>
</protein>